<dbReference type="Proteomes" id="UP000789508">
    <property type="component" value="Unassembled WGS sequence"/>
</dbReference>
<evidence type="ECO:0000259" key="1">
    <source>
        <dbReference type="Pfam" id="PF12937"/>
    </source>
</evidence>
<dbReference type="OrthoDB" id="2400307at2759"/>
<protein>
    <submittedName>
        <fullName evidence="2">11994_t:CDS:1</fullName>
    </submittedName>
</protein>
<evidence type="ECO:0000313" key="2">
    <source>
        <dbReference type="EMBL" id="CAG8544778.1"/>
    </source>
</evidence>
<accession>A0A9N9FN81</accession>
<keyword evidence="3" id="KW-1185">Reference proteome</keyword>
<dbReference type="SUPFAM" id="SSF52047">
    <property type="entry name" value="RNI-like"/>
    <property type="match status" value="1"/>
</dbReference>
<comment type="caution">
    <text evidence="2">The sequence shown here is derived from an EMBL/GenBank/DDBJ whole genome shotgun (WGS) entry which is preliminary data.</text>
</comment>
<dbReference type="Gene3D" id="3.80.10.10">
    <property type="entry name" value="Ribonuclease Inhibitor"/>
    <property type="match status" value="1"/>
</dbReference>
<feature type="domain" description="F-box" evidence="1">
    <location>
        <begin position="1"/>
        <end position="40"/>
    </location>
</feature>
<gene>
    <name evidence="2" type="ORF">ALEPTO_LOCUS5587</name>
</gene>
<sequence>EVLDEIFKYVDDGSSLFSCLLVNRTWCRLIIPFLWSRPFRFFRYSAQDIALVKTLLSCLNTYQKQTLVNKTGITINSRESKDKSTFSKKRVLFDYPKHITELDFKKLSLIVRLWYSTINPENMKSFRNYKGVVIVRELLRMIMLRSKGIKIFNIEKSHDTIDILDVTRFKGARHVLPHIETFVMCQYSTRYREQEKNNISQMFNSMSQLCKKISFLNVKIDGFSYGMEQELLNLITVQDGIKRVIIEAWSANSRPFVLALHAQAHSLRRLEFKWSYLSLESIEAIKYLHHLDTLVFIECKLRTEIWTPLIDSTMKLRKLYFMNEENYDSQWNFDCTPIIRFANLNLTDLVIVMQDSPPAVFETIAEYCPNLVSFGIRIELGTIDYIPILLSRCTKLEKLSVRFQRTSTCDTEPVLLALADSIQPPLKMLSINFHVSAEALRFFFQKCRAPLEQFGMVETLDLTNEHLKVLIEHAKRDRRFRRIGFGVQYYCALEEIFDSRLLEEAKKHLLIVKKNLWFDMYGEYSDAVF</sequence>
<proteinExistence type="predicted"/>
<organism evidence="2 3">
    <name type="scientific">Ambispora leptoticha</name>
    <dbReference type="NCBI Taxonomy" id="144679"/>
    <lineage>
        <taxon>Eukaryota</taxon>
        <taxon>Fungi</taxon>
        <taxon>Fungi incertae sedis</taxon>
        <taxon>Mucoromycota</taxon>
        <taxon>Glomeromycotina</taxon>
        <taxon>Glomeromycetes</taxon>
        <taxon>Archaeosporales</taxon>
        <taxon>Ambisporaceae</taxon>
        <taxon>Ambispora</taxon>
    </lineage>
</organism>
<evidence type="ECO:0000313" key="3">
    <source>
        <dbReference type="Proteomes" id="UP000789508"/>
    </source>
</evidence>
<dbReference type="Pfam" id="PF12937">
    <property type="entry name" value="F-box-like"/>
    <property type="match status" value="1"/>
</dbReference>
<dbReference type="AlphaFoldDB" id="A0A9N9FN81"/>
<feature type="non-terminal residue" evidence="2">
    <location>
        <position position="1"/>
    </location>
</feature>
<dbReference type="SUPFAM" id="SSF81383">
    <property type="entry name" value="F-box domain"/>
    <property type="match status" value="1"/>
</dbReference>
<reference evidence="2" key="1">
    <citation type="submission" date="2021-06" db="EMBL/GenBank/DDBJ databases">
        <authorList>
            <person name="Kallberg Y."/>
            <person name="Tangrot J."/>
            <person name="Rosling A."/>
        </authorList>
    </citation>
    <scope>NUCLEOTIDE SEQUENCE</scope>
    <source>
        <strain evidence="2">FL130A</strain>
    </source>
</reference>
<name>A0A9N9FN81_9GLOM</name>
<dbReference type="EMBL" id="CAJVPS010001610">
    <property type="protein sequence ID" value="CAG8544778.1"/>
    <property type="molecule type" value="Genomic_DNA"/>
</dbReference>
<dbReference type="InterPro" id="IPR036047">
    <property type="entry name" value="F-box-like_dom_sf"/>
</dbReference>
<dbReference type="InterPro" id="IPR032675">
    <property type="entry name" value="LRR_dom_sf"/>
</dbReference>
<dbReference type="InterPro" id="IPR001810">
    <property type="entry name" value="F-box_dom"/>
</dbReference>